<dbReference type="Proteomes" id="UP000198975">
    <property type="component" value="Unassembled WGS sequence"/>
</dbReference>
<dbReference type="AlphaFoldDB" id="A0A1C4BMP2"/>
<dbReference type="GO" id="GO:0008270">
    <property type="term" value="F:zinc ion binding"/>
    <property type="evidence" value="ECO:0007669"/>
    <property type="project" value="InterPro"/>
</dbReference>
<dbReference type="InterPro" id="IPR002711">
    <property type="entry name" value="HNH"/>
</dbReference>
<dbReference type="GO" id="GO:0003676">
    <property type="term" value="F:nucleic acid binding"/>
    <property type="evidence" value="ECO:0007669"/>
    <property type="project" value="InterPro"/>
</dbReference>
<dbReference type="Gene3D" id="1.10.30.50">
    <property type="match status" value="1"/>
</dbReference>
<gene>
    <name evidence="2" type="ORF">GA0061071_105186</name>
</gene>
<reference evidence="3" key="1">
    <citation type="submission" date="2016-08" db="EMBL/GenBank/DDBJ databases">
        <authorList>
            <person name="Varghese N."/>
            <person name="Submissions Spin"/>
        </authorList>
    </citation>
    <scope>NUCLEOTIDE SEQUENCE [LARGE SCALE GENOMIC DNA]</scope>
    <source>
        <strain evidence="3">REICA_082</strain>
    </source>
</reference>
<name>A0A1C4BMP2_9ENTR</name>
<dbReference type="OrthoDB" id="9816185at2"/>
<evidence type="ECO:0000313" key="2">
    <source>
        <dbReference type="EMBL" id="SCC08166.1"/>
    </source>
</evidence>
<keyword evidence="3" id="KW-1185">Reference proteome</keyword>
<evidence type="ECO:0000259" key="1">
    <source>
        <dbReference type="Pfam" id="PF01844"/>
    </source>
</evidence>
<proteinExistence type="predicted"/>
<organism evidence="2 3">
    <name type="scientific">Kosakonia oryzendophytica</name>
    <dbReference type="NCBI Taxonomy" id="1005665"/>
    <lineage>
        <taxon>Bacteria</taxon>
        <taxon>Pseudomonadati</taxon>
        <taxon>Pseudomonadota</taxon>
        <taxon>Gammaproteobacteria</taxon>
        <taxon>Enterobacterales</taxon>
        <taxon>Enterobacteriaceae</taxon>
        <taxon>Kosakonia</taxon>
    </lineage>
</organism>
<dbReference type="Pfam" id="PF01844">
    <property type="entry name" value="HNH"/>
    <property type="match status" value="1"/>
</dbReference>
<dbReference type="RefSeq" id="WP_061496007.1">
    <property type="nucleotide sequence ID" value="NZ_CP115659.1"/>
</dbReference>
<dbReference type="EMBL" id="FMAY01000005">
    <property type="protein sequence ID" value="SCC08166.1"/>
    <property type="molecule type" value="Genomic_DNA"/>
</dbReference>
<evidence type="ECO:0000313" key="3">
    <source>
        <dbReference type="Proteomes" id="UP000198975"/>
    </source>
</evidence>
<accession>A0A1C4BMP2</accession>
<dbReference type="GO" id="GO:0004519">
    <property type="term" value="F:endonuclease activity"/>
    <property type="evidence" value="ECO:0007669"/>
    <property type="project" value="InterPro"/>
</dbReference>
<feature type="domain" description="HNH" evidence="1">
    <location>
        <begin position="100"/>
        <end position="144"/>
    </location>
</feature>
<sequence>MKALSHMRIPNDDSWLALALDSDKDKVPQLHAISARLRVRYPQYDRIIQRYTVRPANSIFKNGDDFGPEKELLNHFYNSAPANLGAELSRRRNNNDLSECPYCGYPEKPNTLDHFIPESDWPEFSIYPDNLVPQCIYCARIKSKRYYSDDERRCFFIHPFYSALLEGTRFVIQLSLRRIEPDTVTVIGDPTFTVPPDTSEENRRRIKLHIDSLRIAERIREYCWQEHNNLKNFIEKGNQTHNPVNVDGYCRAQRDSALVAVGMAERINEPDYPHWASAYYVALIRNTAVMDYYKSLVVAPPATSIAPVARATANVPL</sequence>
<protein>
    <recommendedName>
        <fullName evidence="1">HNH domain-containing protein</fullName>
    </recommendedName>
</protein>